<dbReference type="GO" id="GO:0000785">
    <property type="term" value="C:chromatin"/>
    <property type="evidence" value="ECO:0007669"/>
    <property type="project" value="TreeGrafter"/>
</dbReference>
<dbReference type="InterPro" id="IPR001005">
    <property type="entry name" value="SANT/Myb"/>
</dbReference>
<feature type="compositionally biased region" description="Polar residues" evidence="2">
    <location>
        <begin position="228"/>
        <end position="263"/>
    </location>
</feature>
<feature type="compositionally biased region" description="Polar residues" evidence="2">
    <location>
        <begin position="532"/>
        <end position="566"/>
    </location>
</feature>
<feature type="region of interest" description="Disordered" evidence="2">
    <location>
        <begin position="887"/>
        <end position="906"/>
    </location>
</feature>
<feature type="compositionally biased region" description="Gly residues" evidence="2">
    <location>
        <begin position="1026"/>
        <end position="1044"/>
    </location>
</feature>
<dbReference type="CDD" id="cd00167">
    <property type="entry name" value="SANT"/>
    <property type="match status" value="1"/>
</dbReference>
<feature type="region of interest" description="Disordered" evidence="2">
    <location>
        <begin position="1011"/>
        <end position="1156"/>
    </location>
</feature>
<dbReference type="SMART" id="SM00717">
    <property type="entry name" value="SANT"/>
    <property type="match status" value="1"/>
</dbReference>
<dbReference type="SUPFAM" id="SSF46689">
    <property type="entry name" value="Homeodomain-like"/>
    <property type="match status" value="1"/>
</dbReference>
<feature type="compositionally biased region" description="Low complexity" evidence="2">
    <location>
        <begin position="1052"/>
        <end position="1067"/>
    </location>
</feature>
<dbReference type="InterPro" id="IPR017884">
    <property type="entry name" value="SANT_dom"/>
</dbReference>
<feature type="compositionally biased region" description="Basic residues" evidence="2">
    <location>
        <begin position="1011"/>
        <end position="1021"/>
    </location>
</feature>
<feature type="compositionally biased region" description="Low complexity" evidence="2">
    <location>
        <begin position="355"/>
        <end position="369"/>
    </location>
</feature>
<comment type="similarity">
    <text evidence="1">Belongs to the N-CoR nuclear receptor corepressors family.</text>
</comment>
<keyword evidence="5" id="KW-1185">Reference proteome</keyword>
<feature type="region of interest" description="Disordered" evidence="2">
    <location>
        <begin position="479"/>
        <end position="501"/>
    </location>
</feature>
<feature type="compositionally biased region" description="Basic residues" evidence="2">
    <location>
        <begin position="267"/>
        <end position="277"/>
    </location>
</feature>
<feature type="compositionally biased region" description="Low complexity" evidence="2">
    <location>
        <begin position="484"/>
        <end position="496"/>
    </location>
</feature>
<organism evidence="4 5">
    <name type="scientific">Paragonimus westermani</name>
    <dbReference type="NCBI Taxonomy" id="34504"/>
    <lineage>
        <taxon>Eukaryota</taxon>
        <taxon>Metazoa</taxon>
        <taxon>Spiralia</taxon>
        <taxon>Lophotrochozoa</taxon>
        <taxon>Platyhelminthes</taxon>
        <taxon>Trematoda</taxon>
        <taxon>Digenea</taxon>
        <taxon>Plagiorchiida</taxon>
        <taxon>Troglotremata</taxon>
        <taxon>Troglotrematidae</taxon>
        <taxon>Paragonimus</taxon>
    </lineage>
</organism>
<feature type="compositionally biased region" description="Polar residues" evidence="2">
    <location>
        <begin position="1277"/>
        <end position="1289"/>
    </location>
</feature>
<dbReference type="EMBL" id="JTDF01021478">
    <property type="protein sequence ID" value="KAF8561788.1"/>
    <property type="molecule type" value="Genomic_DNA"/>
</dbReference>
<feature type="compositionally biased region" description="Basic and acidic residues" evidence="2">
    <location>
        <begin position="1086"/>
        <end position="1099"/>
    </location>
</feature>
<dbReference type="GO" id="GO:0032991">
    <property type="term" value="C:protein-containing complex"/>
    <property type="evidence" value="ECO:0007669"/>
    <property type="project" value="UniProtKB-ARBA"/>
</dbReference>
<reference evidence="4 5" key="1">
    <citation type="submission" date="2019-07" db="EMBL/GenBank/DDBJ databases">
        <title>Annotation for the trematode Paragonimus westermani.</title>
        <authorList>
            <person name="Choi Y.-J."/>
        </authorList>
    </citation>
    <scope>NUCLEOTIDE SEQUENCE [LARGE SCALE GENOMIC DNA]</scope>
    <source>
        <strain evidence="4">180907_Pwestermani</strain>
    </source>
</reference>
<dbReference type="GO" id="GO:0006357">
    <property type="term" value="P:regulation of transcription by RNA polymerase II"/>
    <property type="evidence" value="ECO:0007669"/>
    <property type="project" value="TreeGrafter"/>
</dbReference>
<feature type="compositionally biased region" description="Polar residues" evidence="2">
    <location>
        <begin position="891"/>
        <end position="906"/>
    </location>
</feature>
<keyword evidence="4" id="KW-0675">Receptor</keyword>
<evidence type="ECO:0000256" key="2">
    <source>
        <dbReference type="SAM" id="MobiDB-lite"/>
    </source>
</evidence>
<evidence type="ECO:0000259" key="3">
    <source>
        <dbReference type="PROSITE" id="PS51293"/>
    </source>
</evidence>
<feature type="domain" description="SANT" evidence="3">
    <location>
        <begin position="955"/>
        <end position="1006"/>
    </location>
</feature>
<dbReference type="InterPro" id="IPR051571">
    <property type="entry name" value="N-CoR_corepressor"/>
</dbReference>
<comment type="caution">
    <text evidence="4">The sequence shown here is derived from an EMBL/GenBank/DDBJ whole genome shotgun (WGS) entry which is preliminary data.</text>
</comment>
<feature type="compositionally biased region" description="Polar residues" evidence="2">
    <location>
        <begin position="370"/>
        <end position="379"/>
    </location>
</feature>
<accession>A0A8T0D4W9</accession>
<feature type="region of interest" description="Disordered" evidence="2">
    <location>
        <begin position="708"/>
        <end position="730"/>
    </location>
</feature>
<gene>
    <name evidence="4" type="ORF">P879_09920</name>
</gene>
<feature type="region of interest" description="Disordered" evidence="2">
    <location>
        <begin position="53"/>
        <end position="73"/>
    </location>
</feature>
<feature type="compositionally biased region" description="Basic residues" evidence="2">
    <location>
        <begin position="1112"/>
        <end position="1125"/>
    </location>
</feature>
<name>A0A8T0D4W9_9TREM</name>
<feature type="compositionally biased region" description="Low complexity" evidence="2">
    <location>
        <begin position="157"/>
        <end position="174"/>
    </location>
</feature>
<evidence type="ECO:0000313" key="5">
    <source>
        <dbReference type="Proteomes" id="UP000699462"/>
    </source>
</evidence>
<dbReference type="Proteomes" id="UP000699462">
    <property type="component" value="Unassembled WGS sequence"/>
</dbReference>
<protein>
    <submittedName>
        <fullName evidence="4">Nuclear receptor corepressor 1</fullName>
    </submittedName>
</protein>
<dbReference type="InterPro" id="IPR009057">
    <property type="entry name" value="Homeodomain-like_sf"/>
</dbReference>
<dbReference type="PROSITE" id="PS51293">
    <property type="entry name" value="SANT"/>
    <property type="match status" value="1"/>
</dbReference>
<proteinExistence type="inferred from homology"/>
<feature type="region of interest" description="Disordered" evidence="2">
    <location>
        <begin position="1277"/>
        <end position="1313"/>
    </location>
</feature>
<dbReference type="PANTHER" id="PTHR13992">
    <property type="entry name" value="NUCLEAR RECEPTOR CO-REPRESSOR RELATED NCOR"/>
    <property type="match status" value="1"/>
</dbReference>
<dbReference type="Gene3D" id="1.10.10.60">
    <property type="entry name" value="Homeodomain-like"/>
    <property type="match status" value="1"/>
</dbReference>
<feature type="region of interest" description="Disordered" evidence="2">
    <location>
        <begin position="1"/>
        <end position="33"/>
    </location>
</feature>
<feature type="compositionally biased region" description="Low complexity" evidence="2">
    <location>
        <begin position="196"/>
        <end position="210"/>
    </location>
</feature>
<feature type="region of interest" description="Disordered" evidence="2">
    <location>
        <begin position="525"/>
        <end position="586"/>
    </location>
</feature>
<dbReference type="GO" id="GO:0005654">
    <property type="term" value="C:nucleoplasm"/>
    <property type="evidence" value="ECO:0007669"/>
    <property type="project" value="UniProtKB-ARBA"/>
</dbReference>
<sequence>MGENYSKPESGAQKPPGNVPSSSSHSQKPRETHISGVDHLSNATLEALSRFQTTSPTQPVALHGPRPSVHTDHPFAPPNMVRSVRSQESNVSTNNVQGPLTNELLAAAQLGGTLTSAQLNALVAIYHQQQQQFQQHLQRTSVAPQHLPTLLFPQTLSSTAPGAKSSPSPTSSSGSVGGGSLTGGTHCNRPVRAHLMHNPSPSSNPSLNMHTQKRPASGQPLYQPGQPLGSQANSIASRPPSQNAQPHHIQQSHQQRNSVSGQPGLSHLHHSAHHAPHHCGPVGHLDSSATTGLLSVHGNVPPVSHSQSSHHGTPVPILASSSPGPVFSGYQGRRPQVVPPNSHANKRPRLTNAAQPSQQQQQSHQLQQHTLSGPPTVSAVTLSGSMEALMSSVVANKAMASLTSGSGFLNPATYGSVSEAAVVAAALSPLFTNVSNAHLSGVSPATPISAVSNLNTFPVHFSSHQRPPSTTNVISSATGVHTIQQQQQQQQQQKQQQESHLLQSPVATYANPLLMGSMLNPVGGHRAGYSHVPTSTPSAHSTPAVGAQQTAGHSGSAHLSSKSAHATSVPPMASRLPSGHLNHPHHHLGSHMAPHSFHSPPPTVSQTGAAHHFMGHASLPQGSGVLRQQTKEPAYHPQVEAISPAPEESRLVDAQDAKIIREREELRRQLAVVSRDLNKEMDHQNLLEKREAMLTTRLAFTGSITQKLDSKSGSALPDTSVSPRQELPSTVDLSGDVRRTYENPVQTFISENRQRTRQHHLIFRRFCGSHVKASPFALPLYRQPADLPHLCAIQAEFRRNFRPKLVRYLWRRRKAEQARIKYLAQQYAHHSMIFTKKMEKLLNSTKQRHRDLRHRDIFEKALPEVKKNREDREMVQNEAIKTENVDDVDSTGHSVNGTVVDGTQTPVYDPVEEMNKMKEYAIDPPIPLAPWQRRYPFICQSGLVTDCRAQLQEEHDLSKWTDEEKQIFRERFLATPKNFPSIASYLEGKTTRECIHYYYLSKKEEGYKQLLKKHTARRRRGPQSDRGGGGTGSGGGGGTGGHTGSGSLHMPSSSAASFLSTSSGSPATHTSTADTHNGSAPSNTTKDSEHKSTTHKRDSTSGSHAYGTGRARSSRGRHATGRHHPNAPSDEGALSHGTKAGQDANSSTKSGEVDLSGRTDFYPAVTDSELKVAQTVSNISADVLHSSSDVLHSKMAPEKCVLSEDRPILSSVSVSTSSSSMNRICDEATIGSPAIGSIAGPGSSAFSTLTSNLVDASGSTCIKDLIHFAIEKNLTQPWNRDTHSITSEPQPGYGASSPGRSSNPPPFFSEKNY</sequence>
<evidence type="ECO:0000313" key="4">
    <source>
        <dbReference type="EMBL" id="KAF8561788.1"/>
    </source>
</evidence>
<evidence type="ECO:0000256" key="1">
    <source>
        <dbReference type="ARBA" id="ARBA00010097"/>
    </source>
</evidence>
<feature type="compositionally biased region" description="Polar residues" evidence="2">
    <location>
        <begin position="1068"/>
        <end position="1085"/>
    </location>
</feature>
<dbReference type="PANTHER" id="PTHR13992:SF39">
    <property type="entry name" value="SMRTER, ISOFORM G"/>
    <property type="match status" value="1"/>
</dbReference>
<feature type="region of interest" description="Disordered" evidence="2">
    <location>
        <begin position="155"/>
        <end position="379"/>
    </location>
</feature>
<dbReference type="OrthoDB" id="10258692at2759"/>